<name>A0A813A630_9DINO</name>
<dbReference type="InterPro" id="IPR003953">
    <property type="entry name" value="FAD-dep_OxRdtase_2_FAD-bd"/>
</dbReference>
<accession>A0A813A630</accession>
<feature type="coiled-coil region" evidence="3">
    <location>
        <begin position="303"/>
        <end position="344"/>
    </location>
</feature>
<feature type="transmembrane region" description="Helical" evidence="5">
    <location>
        <begin position="196"/>
        <end position="214"/>
    </location>
</feature>
<evidence type="ECO:0000256" key="2">
    <source>
        <dbReference type="ARBA" id="ARBA00023002"/>
    </source>
</evidence>
<keyword evidence="1" id="KW-0285">Flavoprotein</keyword>
<evidence type="ECO:0000259" key="6">
    <source>
        <dbReference type="Pfam" id="PF00890"/>
    </source>
</evidence>
<dbReference type="SUPFAM" id="SSF56425">
    <property type="entry name" value="Succinate dehydrogenase/fumarate reductase flavoprotein, catalytic domain"/>
    <property type="match status" value="1"/>
</dbReference>
<keyword evidence="5" id="KW-0472">Membrane</keyword>
<feature type="domain" description="FAD-dependent oxidoreductase 2 FAD-binding" evidence="6">
    <location>
        <begin position="1"/>
        <end position="72"/>
    </location>
</feature>
<dbReference type="Pfam" id="PF00890">
    <property type="entry name" value="FAD_binding_2"/>
    <property type="match status" value="1"/>
</dbReference>
<evidence type="ECO:0000256" key="1">
    <source>
        <dbReference type="ARBA" id="ARBA00022630"/>
    </source>
</evidence>
<dbReference type="Gene3D" id="3.90.700.10">
    <property type="entry name" value="Succinate dehydrogenase/fumarate reductase flavoprotein, catalytic domain"/>
    <property type="match status" value="1"/>
</dbReference>
<dbReference type="InterPro" id="IPR050315">
    <property type="entry name" value="FAD-oxidoreductase_2"/>
</dbReference>
<keyword evidence="2" id="KW-0560">Oxidoreductase</keyword>
<reference evidence="7" key="1">
    <citation type="submission" date="2021-02" db="EMBL/GenBank/DDBJ databases">
        <authorList>
            <person name="Dougan E. K."/>
            <person name="Rhodes N."/>
            <person name="Thang M."/>
            <person name="Chan C."/>
        </authorList>
    </citation>
    <scope>NUCLEOTIDE SEQUENCE</scope>
</reference>
<comment type="caution">
    <text evidence="7">The sequence shown here is derived from an EMBL/GenBank/DDBJ whole genome shotgun (WGS) entry which is preliminary data.</text>
</comment>
<evidence type="ECO:0000256" key="3">
    <source>
        <dbReference type="SAM" id="Coils"/>
    </source>
</evidence>
<evidence type="ECO:0000256" key="5">
    <source>
        <dbReference type="SAM" id="Phobius"/>
    </source>
</evidence>
<keyword evidence="3" id="KW-0175">Coiled coil</keyword>
<dbReference type="Gene3D" id="3.50.50.60">
    <property type="entry name" value="FAD/NAD(P)-binding domain"/>
    <property type="match status" value="1"/>
</dbReference>
<proteinExistence type="predicted"/>
<dbReference type="PANTHER" id="PTHR43400:SF1">
    <property type="entry name" value="FUMARATE REDUCTASE"/>
    <property type="match status" value="1"/>
</dbReference>
<evidence type="ECO:0000313" key="8">
    <source>
        <dbReference type="Proteomes" id="UP000601435"/>
    </source>
</evidence>
<keyword evidence="5" id="KW-1133">Transmembrane helix</keyword>
<dbReference type="EMBL" id="CAJNJA010054437">
    <property type="protein sequence ID" value="CAE7853534.1"/>
    <property type="molecule type" value="Genomic_DNA"/>
</dbReference>
<evidence type="ECO:0000256" key="4">
    <source>
        <dbReference type="SAM" id="MobiDB-lite"/>
    </source>
</evidence>
<gene>
    <name evidence="7" type="primary">osm1</name>
    <name evidence="7" type="ORF">SNEC2469_LOCUS26601</name>
</gene>
<dbReference type="OrthoDB" id="10254877at2759"/>
<keyword evidence="5" id="KW-0812">Transmembrane</keyword>
<dbReference type="Proteomes" id="UP000601435">
    <property type="component" value="Unassembled WGS sequence"/>
</dbReference>
<dbReference type="PANTHER" id="PTHR43400">
    <property type="entry name" value="FUMARATE REDUCTASE"/>
    <property type="match status" value="1"/>
</dbReference>
<evidence type="ECO:0000313" key="7">
    <source>
        <dbReference type="EMBL" id="CAE7853534.1"/>
    </source>
</evidence>
<organism evidence="7 8">
    <name type="scientific">Symbiodinium necroappetens</name>
    <dbReference type="NCBI Taxonomy" id="1628268"/>
    <lineage>
        <taxon>Eukaryota</taxon>
        <taxon>Sar</taxon>
        <taxon>Alveolata</taxon>
        <taxon>Dinophyceae</taxon>
        <taxon>Suessiales</taxon>
        <taxon>Symbiodiniaceae</taxon>
        <taxon>Symbiodinium</taxon>
    </lineage>
</organism>
<sequence>MGEETGAKSVDLEWVHVHPMGLAKPDDADAKMKFLAAEALRGVGGIILNAEGKRFCNELGRRDYVTGEMWKSKPPFRLCLNKAAFDEINWHCKRYTGRGAFPPSLRFVRAEDSEHQLQQLDLNDFPMLRPLGRTCRASDQALFDGDGQRARAVMAATVLANEMTVVDATNHVDLPEMNFDRFGVTMLLTVFVDLQWAINLLVILIAFGFVWNWWKSSTMTTQTTQPRTRQRQRPHPLPPGNHQRVRPLRAQQDYECQRAPGPSQGQQRHKFKPQACGQTLRLGTLKTMVHERDSSIEVLTHYNVELQAEIRGMSERFKETKDELNNLRRDFEETNQRLEQAQRQNFNRGTLREQPTRATVGIQGPCTYTRWNSHPRFTPMRESEWGAWTVR</sequence>
<keyword evidence="8" id="KW-1185">Reference proteome</keyword>
<feature type="region of interest" description="Disordered" evidence="4">
    <location>
        <begin position="221"/>
        <end position="246"/>
    </location>
</feature>
<dbReference type="InterPro" id="IPR036188">
    <property type="entry name" value="FAD/NAD-bd_sf"/>
</dbReference>
<protein>
    <submittedName>
        <fullName evidence="7">Osm1 protein</fullName>
    </submittedName>
</protein>
<dbReference type="GO" id="GO:0016491">
    <property type="term" value="F:oxidoreductase activity"/>
    <property type="evidence" value="ECO:0007669"/>
    <property type="project" value="UniProtKB-KW"/>
</dbReference>
<dbReference type="AlphaFoldDB" id="A0A813A630"/>
<dbReference type="InterPro" id="IPR027477">
    <property type="entry name" value="Succ_DH/fumarate_Rdtase_cat_sf"/>
</dbReference>